<gene>
    <name evidence="2" type="ORF">LX69_02375</name>
</gene>
<proteinExistence type="predicted"/>
<sequence>MSKRKITCEIYSYGVYDKWNRQSKAIPKLMDITTRIPIVPETEFGYVLKIKGAKGKVLEFIMDHPPMTDENGKSMPPFEGTCFVDSNDFEFFLGDTVWEPYEQMAGTWHLTTLLDGKIIAEKKLTLVTTSNDEGNGSIKNE</sequence>
<evidence type="ECO:0000259" key="1">
    <source>
        <dbReference type="Pfam" id="PF12975"/>
    </source>
</evidence>
<dbReference type="RefSeq" id="WP_111446227.1">
    <property type="nucleotide sequence ID" value="NZ_QKZK01000019.1"/>
</dbReference>
<dbReference type="EMBL" id="QKZK01000019">
    <property type="protein sequence ID" value="PZX14548.1"/>
    <property type="molecule type" value="Genomic_DNA"/>
</dbReference>
<evidence type="ECO:0000313" key="2">
    <source>
        <dbReference type="EMBL" id="PZX14548.1"/>
    </source>
</evidence>
<feature type="domain" description="DUF3859" evidence="1">
    <location>
        <begin position="6"/>
        <end position="123"/>
    </location>
</feature>
<dbReference type="InterPro" id="IPR024331">
    <property type="entry name" value="DUF3859"/>
</dbReference>
<name>A0A2W7N3A7_9BACT</name>
<dbReference type="Pfam" id="PF12975">
    <property type="entry name" value="DUF3859"/>
    <property type="match status" value="1"/>
</dbReference>
<reference evidence="2 3" key="1">
    <citation type="submission" date="2018-06" db="EMBL/GenBank/DDBJ databases">
        <title>Genomic Encyclopedia of Archaeal and Bacterial Type Strains, Phase II (KMG-II): from individual species to whole genera.</title>
        <authorList>
            <person name="Goeker M."/>
        </authorList>
    </citation>
    <scope>NUCLEOTIDE SEQUENCE [LARGE SCALE GENOMIC DNA]</scope>
    <source>
        <strain evidence="2 3">DSM 6779</strain>
    </source>
</reference>
<keyword evidence="3" id="KW-1185">Reference proteome</keyword>
<accession>A0A2W7N3A7</accession>
<dbReference type="AlphaFoldDB" id="A0A2W7N3A7"/>
<organism evidence="2 3">
    <name type="scientific">Breznakibacter xylanolyticus</name>
    <dbReference type="NCBI Taxonomy" id="990"/>
    <lineage>
        <taxon>Bacteria</taxon>
        <taxon>Pseudomonadati</taxon>
        <taxon>Bacteroidota</taxon>
        <taxon>Bacteroidia</taxon>
        <taxon>Marinilabiliales</taxon>
        <taxon>Marinilabiliaceae</taxon>
        <taxon>Breznakibacter</taxon>
    </lineage>
</organism>
<protein>
    <submittedName>
        <fullName evidence="2">Uncharacterized protein DUF3859</fullName>
    </submittedName>
</protein>
<evidence type="ECO:0000313" key="3">
    <source>
        <dbReference type="Proteomes" id="UP000249239"/>
    </source>
</evidence>
<dbReference type="OrthoDB" id="9789349at2"/>
<comment type="caution">
    <text evidence="2">The sequence shown here is derived from an EMBL/GenBank/DDBJ whole genome shotgun (WGS) entry which is preliminary data.</text>
</comment>
<dbReference type="Gene3D" id="2.60.40.2390">
    <property type="match status" value="1"/>
</dbReference>
<dbReference type="Proteomes" id="UP000249239">
    <property type="component" value="Unassembled WGS sequence"/>
</dbReference>